<name>A0A162IBZ6_9EURO</name>
<evidence type="ECO:0000313" key="2">
    <source>
        <dbReference type="Proteomes" id="UP000242877"/>
    </source>
</evidence>
<comment type="caution">
    <text evidence="1">The sequence shown here is derived from an EMBL/GenBank/DDBJ whole genome shotgun (WGS) entry which is preliminary data.</text>
</comment>
<reference evidence="1 2" key="1">
    <citation type="journal article" date="2016" name="Genome Biol. Evol.">
        <title>Divergent and convergent evolution of fungal pathogenicity.</title>
        <authorList>
            <person name="Shang Y."/>
            <person name="Xiao G."/>
            <person name="Zheng P."/>
            <person name="Cen K."/>
            <person name="Zhan S."/>
            <person name="Wang C."/>
        </authorList>
    </citation>
    <scope>NUCLEOTIDE SEQUENCE [LARGE SCALE GENOMIC DNA]</scope>
    <source>
        <strain evidence="1 2">ARSEF 7405</strain>
    </source>
</reference>
<dbReference type="OrthoDB" id="5398371at2759"/>
<evidence type="ECO:0000313" key="1">
    <source>
        <dbReference type="EMBL" id="KZZ86802.1"/>
    </source>
</evidence>
<dbReference type="AlphaFoldDB" id="A0A162IBZ6"/>
<organism evidence="1 2">
    <name type="scientific">Ascosphaera apis ARSEF 7405</name>
    <dbReference type="NCBI Taxonomy" id="392613"/>
    <lineage>
        <taxon>Eukaryota</taxon>
        <taxon>Fungi</taxon>
        <taxon>Dikarya</taxon>
        <taxon>Ascomycota</taxon>
        <taxon>Pezizomycotina</taxon>
        <taxon>Eurotiomycetes</taxon>
        <taxon>Eurotiomycetidae</taxon>
        <taxon>Onygenales</taxon>
        <taxon>Ascosphaeraceae</taxon>
        <taxon>Ascosphaera</taxon>
    </lineage>
</organism>
<accession>A0A162IBZ6</accession>
<keyword evidence="2" id="KW-1185">Reference proteome</keyword>
<dbReference type="EMBL" id="AZGZ01000047">
    <property type="protein sequence ID" value="KZZ86802.1"/>
    <property type="molecule type" value="Genomic_DNA"/>
</dbReference>
<gene>
    <name evidence="1" type="ORF">AAP_06204</name>
</gene>
<dbReference type="Proteomes" id="UP000242877">
    <property type="component" value="Unassembled WGS sequence"/>
</dbReference>
<proteinExistence type="predicted"/>
<protein>
    <submittedName>
        <fullName evidence="1">Uncharacterized protein</fullName>
    </submittedName>
</protein>
<dbReference type="VEuPathDB" id="FungiDB:AAP_06204"/>
<sequence length="515" mass="58754">MASREEPDQSPLPKAHGEDGLRYDVDAKGDVIICCNVLVSQNRRESYYSRVNSIKMAKVNPFFASFFNPEKFSEGREIENKREQLVSKYGCLDAALEKATDEELPLATVELPYLPFHLVRTTLIAWVWRVMHMEYDGYITLDSKWDDSLRGKKLLDWLGGMSILSDRFKCSRNLQWLLDARIDDAVDEETRNASPLFNLRARIDRSLKALKPRVGDESRLRQMIYVSGTLAPHLLSTLTTSLITSGSIEWYNEPDENIPGLDREIWWHFPDGLEEELRYRHQCILNTISHLQAYFLRAYGAYIPDDDSERSNNAPEKTGNAPRSLQCRRMYDNSRQCDAFHLGEMVRFTTQRSRTVELHSAIPYILDEEEEDDVNEDSLGHGTRMSSLKVQPKSIRQITGSLRSIPEYQIDDHHQGCGPRRQLIPALDCIESLAFSGAAGVCGHCMLKHGGSLQPQSWRHKGLMNTRVTMSGSIVQSITYPQGQRAARHKCEHNPRAEAAAALFAARRKVWCHNA</sequence>